<evidence type="ECO:0000256" key="4">
    <source>
        <dbReference type="ARBA" id="ARBA00022723"/>
    </source>
</evidence>
<evidence type="ECO:0000313" key="14">
    <source>
        <dbReference type="EMBL" id="GAV08109.1"/>
    </source>
</evidence>
<evidence type="ECO:0000256" key="10">
    <source>
        <dbReference type="SAM" id="MobiDB-lite"/>
    </source>
</evidence>
<name>A0A1D1WA75_RAMVA</name>
<dbReference type="GO" id="GO:0002376">
    <property type="term" value="P:immune system process"/>
    <property type="evidence" value="ECO:0007669"/>
    <property type="project" value="UniProtKB-KW"/>
</dbReference>
<proteinExistence type="predicted"/>
<dbReference type="SUPFAM" id="SSF57850">
    <property type="entry name" value="RING/U-box"/>
    <property type="match status" value="1"/>
</dbReference>
<dbReference type="PANTHER" id="PTHR45981">
    <property type="entry name" value="LD02310P"/>
    <property type="match status" value="1"/>
</dbReference>
<keyword evidence="15" id="KW-1185">Reference proteome</keyword>
<evidence type="ECO:0000256" key="7">
    <source>
        <dbReference type="ARBA" id="ARBA00022859"/>
    </source>
</evidence>
<dbReference type="Gene3D" id="3.30.40.10">
    <property type="entry name" value="Zinc/RING finger domain, C3HC4 (zinc finger)"/>
    <property type="match status" value="1"/>
</dbReference>
<evidence type="ECO:0000256" key="11">
    <source>
        <dbReference type="SAM" id="Phobius"/>
    </source>
</evidence>
<feature type="region of interest" description="Disordered" evidence="10">
    <location>
        <begin position="266"/>
        <end position="318"/>
    </location>
</feature>
<dbReference type="GO" id="GO:0008270">
    <property type="term" value="F:zinc ion binding"/>
    <property type="evidence" value="ECO:0007669"/>
    <property type="project" value="UniProtKB-KW"/>
</dbReference>
<evidence type="ECO:0000256" key="3">
    <source>
        <dbReference type="ARBA" id="ARBA00004520"/>
    </source>
</evidence>
<evidence type="ECO:0000256" key="8">
    <source>
        <dbReference type="ARBA" id="ARBA00023329"/>
    </source>
</evidence>
<comment type="caution">
    <text evidence="14">The sequence shown here is derived from an EMBL/GenBank/DDBJ whole genome shotgun (WGS) entry which is preliminary data.</text>
</comment>
<feature type="region of interest" description="Disordered" evidence="10">
    <location>
        <begin position="1"/>
        <end position="20"/>
    </location>
</feature>
<evidence type="ECO:0000256" key="1">
    <source>
        <dbReference type="ARBA" id="ARBA00004155"/>
    </source>
</evidence>
<dbReference type="SMART" id="SM00744">
    <property type="entry name" value="RINGv"/>
    <property type="match status" value="1"/>
</dbReference>
<dbReference type="InterPro" id="IPR013083">
    <property type="entry name" value="Znf_RING/FYVE/PHD"/>
</dbReference>
<feature type="compositionally biased region" description="Basic and acidic residues" evidence="10">
    <location>
        <begin position="266"/>
        <end position="283"/>
    </location>
</feature>
<feature type="domain" description="RING-CH-type" evidence="13">
    <location>
        <begin position="64"/>
        <end position="125"/>
    </location>
</feature>
<evidence type="ECO:0000256" key="9">
    <source>
        <dbReference type="PROSITE-ProRule" id="PRU00175"/>
    </source>
</evidence>
<evidence type="ECO:0000313" key="15">
    <source>
        <dbReference type="Proteomes" id="UP000186922"/>
    </source>
</evidence>
<reference evidence="14 15" key="1">
    <citation type="journal article" date="2016" name="Nat. Commun.">
        <title>Extremotolerant tardigrade genome and improved radiotolerance of human cultured cells by tardigrade-unique protein.</title>
        <authorList>
            <person name="Hashimoto T."/>
            <person name="Horikawa D.D."/>
            <person name="Saito Y."/>
            <person name="Kuwahara H."/>
            <person name="Kozuka-Hata H."/>
            <person name="Shin-I T."/>
            <person name="Minakuchi Y."/>
            <person name="Ohishi K."/>
            <person name="Motoyama A."/>
            <person name="Aizu T."/>
            <person name="Enomoto A."/>
            <person name="Kondo K."/>
            <person name="Tanaka S."/>
            <person name="Hara Y."/>
            <person name="Koshikawa S."/>
            <person name="Sagara H."/>
            <person name="Miura T."/>
            <person name="Yokobori S."/>
            <person name="Miyagawa K."/>
            <person name="Suzuki Y."/>
            <person name="Kubo T."/>
            <person name="Oyama M."/>
            <person name="Kohara Y."/>
            <person name="Fujiyama A."/>
            <person name="Arakawa K."/>
            <person name="Katayama T."/>
            <person name="Toyoda A."/>
            <person name="Kunieda T."/>
        </authorList>
    </citation>
    <scope>NUCLEOTIDE SEQUENCE [LARGE SCALE GENOMIC DNA]</scope>
    <source>
        <strain evidence="14 15">YOKOZUNA-1</strain>
    </source>
</reference>
<feature type="compositionally biased region" description="Low complexity" evidence="10">
    <location>
        <begin position="295"/>
        <end position="308"/>
    </location>
</feature>
<protein>
    <recommendedName>
        <fullName evidence="16">RING-CH-type domain-containing protein</fullName>
    </recommendedName>
</protein>
<dbReference type="PROSITE" id="PS50089">
    <property type="entry name" value="ZF_RING_2"/>
    <property type="match status" value="1"/>
</dbReference>
<feature type="domain" description="RING-type" evidence="12">
    <location>
        <begin position="72"/>
        <end position="119"/>
    </location>
</feature>
<comment type="subcellular location">
    <subcellularLocation>
        <location evidence="2">Cytoplasmic vesicle membrane</location>
        <topology evidence="2">Multi-pass membrane protein</topology>
    </subcellularLocation>
    <subcellularLocation>
        <location evidence="3">Early endosome membrane</location>
        <topology evidence="3">Multi-pass membrane protein</topology>
    </subcellularLocation>
    <subcellularLocation>
        <location evidence="1">Lysosome membrane</location>
        <topology evidence="1">Multi-pass membrane protein</topology>
    </subcellularLocation>
</comment>
<feature type="region of interest" description="Disordered" evidence="10">
    <location>
        <begin position="339"/>
        <end position="359"/>
    </location>
</feature>
<dbReference type="Pfam" id="PF12906">
    <property type="entry name" value="RINGv"/>
    <property type="match status" value="1"/>
</dbReference>
<keyword evidence="11" id="KW-0812">Transmembrane</keyword>
<dbReference type="Proteomes" id="UP000186922">
    <property type="component" value="Unassembled WGS sequence"/>
</dbReference>
<keyword evidence="11" id="KW-0472">Membrane</keyword>
<keyword evidence="5 9" id="KW-0863">Zinc-finger</keyword>
<keyword evidence="11" id="KW-1133">Transmembrane helix</keyword>
<feature type="compositionally biased region" description="Polar residues" evidence="10">
    <location>
        <begin position="1"/>
        <end position="16"/>
    </location>
</feature>
<dbReference type="PROSITE" id="PS51292">
    <property type="entry name" value="ZF_RING_CH"/>
    <property type="match status" value="1"/>
</dbReference>
<dbReference type="EMBL" id="BDGG01000016">
    <property type="protein sequence ID" value="GAV08109.1"/>
    <property type="molecule type" value="Genomic_DNA"/>
</dbReference>
<evidence type="ECO:0000256" key="5">
    <source>
        <dbReference type="ARBA" id="ARBA00022771"/>
    </source>
</evidence>
<dbReference type="AlphaFoldDB" id="A0A1D1WA75"/>
<feature type="transmembrane region" description="Helical" evidence="11">
    <location>
        <begin position="189"/>
        <end position="207"/>
    </location>
</feature>
<sequence length="386" mass="42966">MPLQQIFTGNSSSGSRSQRKTVHCTTSTGSVTLDKVYTQDEKDAAGEYAPSLLQRSGSVSSTTCESNNAEICRICHSEADCDAVLISPCHCSGSLRYVHQKCLQRWIKSSQAKTCELCKYEFRMQSKTKPLTKWEKLDMSPVERRKILCSVTFHVVAITCVVWSLYVLIDRTTEEIAKGELEWPFWTKLIVVAIGFTGGVVFMYVQCKMYIQLCKRWKTYNRVIYIQTFQSEARPSTPPSPSPPPNPITLPDALNILPDSIASAERRRRDFTSDMHALEDGRYRTGSLPESALRNTNTSSQSTTTSNSKVVPASSPTMPNVLSVSSRRVGDEQALVVLEGPPSHHSEIPSPSRLPVNNTSNVSITFPDVQIVNEVSSNQSMEELLE</sequence>
<dbReference type="GO" id="GO:0031901">
    <property type="term" value="C:early endosome membrane"/>
    <property type="evidence" value="ECO:0007669"/>
    <property type="project" value="UniProtKB-SubCell"/>
</dbReference>
<evidence type="ECO:0000259" key="12">
    <source>
        <dbReference type="PROSITE" id="PS50089"/>
    </source>
</evidence>
<keyword evidence="4" id="KW-0479">Metal-binding</keyword>
<evidence type="ECO:0000256" key="2">
    <source>
        <dbReference type="ARBA" id="ARBA00004439"/>
    </source>
</evidence>
<evidence type="ECO:0000256" key="6">
    <source>
        <dbReference type="ARBA" id="ARBA00022833"/>
    </source>
</evidence>
<organism evidence="14 15">
    <name type="scientific">Ramazzottius varieornatus</name>
    <name type="common">Water bear</name>
    <name type="synonym">Tardigrade</name>
    <dbReference type="NCBI Taxonomy" id="947166"/>
    <lineage>
        <taxon>Eukaryota</taxon>
        <taxon>Metazoa</taxon>
        <taxon>Ecdysozoa</taxon>
        <taxon>Tardigrada</taxon>
        <taxon>Eutardigrada</taxon>
        <taxon>Parachela</taxon>
        <taxon>Hypsibioidea</taxon>
        <taxon>Ramazzottiidae</taxon>
        <taxon>Ramazzottius</taxon>
    </lineage>
</organism>
<gene>
    <name evidence="14" type="primary">RvY_17850-1</name>
    <name evidence="14" type="synonym">RvY_17850.1</name>
    <name evidence="14" type="ORF">RvY_17850</name>
</gene>
<keyword evidence="6" id="KW-0862">Zinc</keyword>
<dbReference type="InterPro" id="IPR001841">
    <property type="entry name" value="Znf_RING"/>
</dbReference>
<dbReference type="STRING" id="947166.A0A1D1WA75"/>
<evidence type="ECO:0000259" key="13">
    <source>
        <dbReference type="PROSITE" id="PS51292"/>
    </source>
</evidence>
<dbReference type="OrthoDB" id="264354at2759"/>
<keyword evidence="7" id="KW-0391">Immunity</keyword>
<dbReference type="InterPro" id="IPR011016">
    <property type="entry name" value="Znf_RING-CH"/>
</dbReference>
<accession>A0A1D1WA75</accession>
<keyword evidence="8" id="KW-0968">Cytoplasmic vesicle</keyword>
<dbReference type="GO" id="GO:0005765">
    <property type="term" value="C:lysosomal membrane"/>
    <property type="evidence" value="ECO:0007669"/>
    <property type="project" value="UniProtKB-SubCell"/>
</dbReference>
<feature type="transmembrane region" description="Helical" evidence="11">
    <location>
        <begin position="147"/>
        <end position="169"/>
    </location>
</feature>
<evidence type="ECO:0008006" key="16">
    <source>
        <dbReference type="Google" id="ProtNLM"/>
    </source>
</evidence>